<dbReference type="OrthoDB" id="3557569at2759"/>
<evidence type="ECO:0000256" key="1">
    <source>
        <dbReference type="SAM" id="MobiDB-lite"/>
    </source>
</evidence>
<evidence type="ECO:0000313" key="2">
    <source>
        <dbReference type="EMBL" id="TGO47533.1"/>
    </source>
</evidence>
<proteinExistence type="predicted"/>
<comment type="caution">
    <text evidence="2">The sequence shown here is derived from an EMBL/GenBank/DDBJ whole genome shotgun (WGS) entry which is preliminary data.</text>
</comment>
<evidence type="ECO:0000313" key="3">
    <source>
        <dbReference type="Proteomes" id="UP000297527"/>
    </source>
</evidence>
<name>A0A4Z1HRF5_9HELO</name>
<organism evidence="2 3">
    <name type="scientific">Botryotinia convoluta</name>
    <dbReference type="NCBI Taxonomy" id="54673"/>
    <lineage>
        <taxon>Eukaryota</taxon>
        <taxon>Fungi</taxon>
        <taxon>Dikarya</taxon>
        <taxon>Ascomycota</taxon>
        <taxon>Pezizomycotina</taxon>
        <taxon>Leotiomycetes</taxon>
        <taxon>Helotiales</taxon>
        <taxon>Sclerotiniaceae</taxon>
        <taxon>Botryotinia</taxon>
    </lineage>
</organism>
<dbReference type="EMBL" id="PQXN01000273">
    <property type="protein sequence ID" value="TGO47533.1"/>
    <property type="molecule type" value="Genomic_DNA"/>
</dbReference>
<feature type="compositionally biased region" description="Acidic residues" evidence="1">
    <location>
        <begin position="139"/>
        <end position="154"/>
    </location>
</feature>
<reference evidence="2 3" key="1">
    <citation type="submission" date="2017-12" db="EMBL/GenBank/DDBJ databases">
        <title>Comparative genomics of Botrytis spp.</title>
        <authorList>
            <person name="Valero-Jimenez C.A."/>
            <person name="Tapia P."/>
            <person name="Veloso J."/>
            <person name="Silva-Moreno E."/>
            <person name="Staats M."/>
            <person name="Valdes J.H."/>
            <person name="Van Kan J.A.L."/>
        </authorList>
    </citation>
    <scope>NUCLEOTIDE SEQUENCE [LARGE SCALE GENOMIC DNA]</scope>
    <source>
        <strain evidence="2 3">MUCL11595</strain>
    </source>
</reference>
<accession>A0A4Z1HRF5</accession>
<protein>
    <submittedName>
        <fullName evidence="2">Uncharacterized protein</fullName>
    </submittedName>
</protein>
<dbReference type="Proteomes" id="UP000297527">
    <property type="component" value="Unassembled WGS sequence"/>
</dbReference>
<feature type="region of interest" description="Disordered" evidence="1">
    <location>
        <begin position="117"/>
        <end position="169"/>
    </location>
</feature>
<feature type="region of interest" description="Disordered" evidence="1">
    <location>
        <begin position="68"/>
        <end position="104"/>
    </location>
</feature>
<gene>
    <name evidence="2" type="ORF">BCON_0274g00060</name>
</gene>
<feature type="compositionally biased region" description="Basic and acidic residues" evidence="1">
    <location>
        <begin position="90"/>
        <end position="103"/>
    </location>
</feature>
<sequence length="169" mass="19065">MLRKALEQLKKFPRTDENMESGKKQQQNLRKLYLLDLAEEAGTTVLFAKRISFCGPFARSMTIDLQSSVKSIGSSEESGLIDLSSPRRHKEPEESQADHEEFRSGVFDFEEVVSDATALSSPQKAQETDGIQEAAYSQDTEETEESEVYPEDDDQCKPFLPAENTVDDY</sequence>
<feature type="compositionally biased region" description="Low complexity" evidence="1">
    <location>
        <begin position="68"/>
        <end position="78"/>
    </location>
</feature>
<dbReference type="AlphaFoldDB" id="A0A4Z1HRF5"/>
<keyword evidence="3" id="KW-1185">Reference proteome</keyword>